<organism evidence="3 4">
    <name type="scientific">[Clostridium] aminophilum</name>
    <dbReference type="NCBI Taxonomy" id="1526"/>
    <lineage>
        <taxon>Bacteria</taxon>
        <taxon>Bacillati</taxon>
        <taxon>Bacillota</taxon>
        <taxon>Clostridia</taxon>
        <taxon>Lachnospirales</taxon>
        <taxon>Lachnospiraceae</taxon>
    </lineage>
</organism>
<gene>
    <name evidence="3" type="ORF">SAMN04487771_100747</name>
</gene>
<name>A0A1I0CH91_9FIRM</name>
<proteinExistence type="predicted"/>
<dbReference type="Pfam" id="PF26011">
    <property type="entry name" value="Beta-barrel_RND_rel"/>
    <property type="match status" value="1"/>
</dbReference>
<feature type="transmembrane region" description="Helical" evidence="1">
    <location>
        <begin position="21"/>
        <end position="43"/>
    </location>
</feature>
<accession>A0A1I0CH91</accession>
<dbReference type="RefSeq" id="WP_074648876.1">
    <property type="nucleotide sequence ID" value="NZ_FOIL01000007.1"/>
</dbReference>
<dbReference type="InterPro" id="IPR058729">
    <property type="entry name" value="Beta-barrel_RND-rel"/>
</dbReference>
<dbReference type="EMBL" id="FOIL01000007">
    <property type="protein sequence ID" value="SET18792.1"/>
    <property type="molecule type" value="Genomic_DNA"/>
</dbReference>
<evidence type="ECO:0000256" key="1">
    <source>
        <dbReference type="SAM" id="Phobius"/>
    </source>
</evidence>
<dbReference type="eggNOG" id="COG0845">
    <property type="taxonomic scope" value="Bacteria"/>
</dbReference>
<dbReference type="Proteomes" id="UP000199820">
    <property type="component" value="Unassembled WGS sequence"/>
</dbReference>
<evidence type="ECO:0000313" key="3">
    <source>
        <dbReference type="EMBL" id="SET18792.1"/>
    </source>
</evidence>
<dbReference type="STRING" id="1526.SAMN02910262_00546"/>
<keyword evidence="1" id="KW-1133">Transmembrane helix</keyword>
<sequence>MAKKKKQKDRTVVRYRKPLNINIGMIIFTVIFFYLILNIFTYFRKPKIQFYEVAEGSIVNNHTYTGVIFRDENVKTTESTGYVNFFIREGKRAARGSTIYSLDETGELGKFLAQNSGSNTEMSSDSVANLKQQLSSFSLSYGDSNFSNVYSEQYQLQSAVAEYMNLNALDTLAQAMQEQGINYKQITTDQAGVISYVIDSLEDVSPESVTAETFDKSKYTRTSSRSGDLIEQNSPIYKLIGSETWSLVFPISEEDQKTFSEKKYLTIKPSSQSLKLSGAYSTFTGGDGKTYARLDFSKYMVRFVSDRFLNFEVVTNEATGLKIPVSAVASHDFYIIPKEYLTTGGDADSGQKGFMKQTYNQNGDQSVVFTPVDVADTDDEQGIVYVEKKDGGPVGDGDYLIKPDSSGTDDRYQVGKTETMTGVYNINKGYAVFRVIDKLTENGEYIIAKPNSAYGLSVYDRIVLDASSVEDGQLVYR</sequence>
<keyword evidence="1" id="KW-0472">Membrane</keyword>
<dbReference type="OrthoDB" id="1834786at2"/>
<feature type="domain" description="RND related beta-barrel" evidence="2">
    <location>
        <begin position="245"/>
        <end position="316"/>
    </location>
</feature>
<dbReference type="AlphaFoldDB" id="A0A1I0CH91"/>
<reference evidence="3 4" key="1">
    <citation type="submission" date="2016-10" db="EMBL/GenBank/DDBJ databases">
        <authorList>
            <person name="de Groot N.N."/>
        </authorList>
    </citation>
    <scope>NUCLEOTIDE SEQUENCE [LARGE SCALE GENOMIC DNA]</scope>
    <source>
        <strain evidence="3 4">KH1P1</strain>
    </source>
</reference>
<protein>
    <recommendedName>
        <fullName evidence="2">RND related beta-barrel domain-containing protein</fullName>
    </recommendedName>
</protein>
<keyword evidence="1" id="KW-0812">Transmembrane</keyword>
<keyword evidence="4" id="KW-1185">Reference proteome</keyword>
<evidence type="ECO:0000313" key="4">
    <source>
        <dbReference type="Proteomes" id="UP000199820"/>
    </source>
</evidence>
<evidence type="ECO:0000259" key="2">
    <source>
        <dbReference type="Pfam" id="PF26011"/>
    </source>
</evidence>